<dbReference type="OrthoDB" id="3944429at2759"/>
<feature type="region of interest" description="Disordered" evidence="1">
    <location>
        <begin position="38"/>
        <end position="166"/>
    </location>
</feature>
<evidence type="ECO:0000313" key="3">
    <source>
        <dbReference type="Proteomes" id="UP000027730"/>
    </source>
</evidence>
<dbReference type="AlphaFoldDB" id="A0A074XFL7"/>
<keyword evidence="3" id="KW-1185">Reference proteome</keyword>
<protein>
    <submittedName>
        <fullName evidence="2">Uncharacterized protein</fullName>
    </submittedName>
</protein>
<evidence type="ECO:0000256" key="1">
    <source>
        <dbReference type="SAM" id="MobiDB-lite"/>
    </source>
</evidence>
<dbReference type="HOGENOM" id="CLU_816323_0_0_1"/>
<proteinExistence type="predicted"/>
<dbReference type="EMBL" id="KL584709">
    <property type="protein sequence ID" value="KEQ73401.1"/>
    <property type="molecule type" value="Genomic_DNA"/>
</dbReference>
<evidence type="ECO:0000313" key="2">
    <source>
        <dbReference type="EMBL" id="KEQ73401.1"/>
    </source>
</evidence>
<dbReference type="GeneID" id="25416859"/>
<dbReference type="Proteomes" id="UP000027730">
    <property type="component" value="Unassembled WGS sequence"/>
</dbReference>
<gene>
    <name evidence="2" type="ORF">M436DRAFT_81786</name>
</gene>
<sequence>MGPLLQSPKDARDSSGLTAPPAPSAVIQALENARDYRPLAAGNTPLTAGDTPLAANTAGTPALAPASPAGDTRTPAIASAPLAAETPHPSQDETPQDIPQDDIAESSHASQDDVPVLDFETGTKRKRRIDSSDAGSSQEVPAEDEESHSEHESFPLLTSGAAPTPTQRTLAASTKAINRRTANDLAGVPSGKVFACPVANCNASITESWSIQQFYKHMEDGTHTAYFYHARSHQCPFGCHEGFFNDFALHRHIQKQLCEQADALLADIKKCKQCNDRSGMTPDIIGALNHLDDDHSDLLSISDSPYAVNSAQSLLVPDPVNCSHGDTQTEVGGIETHSSF</sequence>
<accession>A0A074XFL7</accession>
<name>A0A074XFL7_9PEZI</name>
<reference evidence="2 3" key="1">
    <citation type="journal article" date="2014" name="BMC Genomics">
        <title>Genome sequencing of four Aureobasidium pullulans varieties: biotechnological potential, stress tolerance, and description of new species.</title>
        <authorList>
            <person name="Gostin Ar C."/>
            <person name="Ohm R.A."/>
            <person name="Kogej T."/>
            <person name="Sonjak S."/>
            <person name="Turk M."/>
            <person name="Zajc J."/>
            <person name="Zalar P."/>
            <person name="Grube M."/>
            <person name="Sun H."/>
            <person name="Han J."/>
            <person name="Sharma A."/>
            <person name="Chiniquy J."/>
            <person name="Ngan C.Y."/>
            <person name="Lipzen A."/>
            <person name="Barry K."/>
            <person name="Grigoriev I.V."/>
            <person name="Gunde-Cimerman N."/>
        </authorList>
    </citation>
    <scope>NUCLEOTIDE SEQUENCE [LARGE SCALE GENOMIC DNA]</scope>
    <source>
        <strain evidence="2 3">CBS 147.97</strain>
    </source>
</reference>
<dbReference type="RefSeq" id="XP_013427778.1">
    <property type="nucleotide sequence ID" value="XM_013572324.1"/>
</dbReference>
<feature type="region of interest" description="Disordered" evidence="1">
    <location>
        <begin position="1"/>
        <end position="25"/>
    </location>
</feature>
<organism evidence="2 3">
    <name type="scientific">Aureobasidium namibiae CBS 147.97</name>
    <dbReference type="NCBI Taxonomy" id="1043004"/>
    <lineage>
        <taxon>Eukaryota</taxon>
        <taxon>Fungi</taxon>
        <taxon>Dikarya</taxon>
        <taxon>Ascomycota</taxon>
        <taxon>Pezizomycotina</taxon>
        <taxon>Dothideomycetes</taxon>
        <taxon>Dothideomycetidae</taxon>
        <taxon>Dothideales</taxon>
        <taxon>Saccotheciaceae</taxon>
        <taxon>Aureobasidium</taxon>
    </lineage>
</organism>